<dbReference type="InterPro" id="IPR007734">
    <property type="entry name" value="Heparan_SO4_2-O-STrfase"/>
</dbReference>
<name>A0A1B6C0H2_9HEMI</name>
<keyword evidence="10" id="KW-1015">Disulfide bond</keyword>
<reference evidence="13" key="1">
    <citation type="submission" date="2015-12" db="EMBL/GenBank/DDBJ databases">
        <title>De novo transcriptome assembly of four potential Pierce s Disease insect vectors from Arizona vineyards.</title>
        <authorList>
            <person name="Tassone E.E."/>
        </authorList>
    </citation>
    <scope>NUCLEOTIDE SEQUENCE</scope>
</reference>
<dbReference type="GO" id="GO:0015012">
    <property type="term" value="P:heparan sulfate proteoglycan biosynthetic process"/>
    <property type="evidence" value="ECO:0007669"/>
    <property type="project" value="UniProtKB-ARBA"/>
</dbReference>
<keyword evidence="4" id="KW-0808">Transferase</keyword>
<dbReference type="GO" id="GO:0000139">
    <property type="term" value="C:Golgi membrane"/>
    <property type="evidence" value="ECO:0007669"/>
    <property type="project" value="UniProtKB-SubCell"/>
</dbReference>
<evidence type="ECO:0000256" key="7">
    <source>
        <dbReference type="ARBA" id="ARBA00022989"/>
    </source>
</evidence>
<dbReference type="Pfam" id="PF03567">
    <property type="entry name" value="Sulfotransfer_2"/>
    <property type="match status" value="1"/>
</dbReference>
<gene>
    <name evidence="13" type="ORF">g.21219</name>
</gene>
<comment type="similarity">
    <text evidence="2">Belongs to the sulfotransferase 3 family.</text>
</comment>
<evidence type="ECO:0000256" key="3">
    <source>
        <dbReference type="ARBA" id="ARBA00011233"/>
    </source>
</evidence>
<evidence type="ECO:0000313" key="13">
    <source>
        <dbReference type="EMBL" id="JAS06998.1"/>
    </source>
</evidence>
<organism evidence="13">
    <name type="scientific">Clastoptera arizonana</name>
    <name type="common">Arizona spittle bug</name>
    <dbReference type="NCBI Taxonomy" id="38151"/>
    <lineage>
        <taxon>Eukaryota</taxon>
        <taxon>Metazoa</taxon>
        <taxon>Ecdysozoa</taxon>
        <taxon>Arthropoda</taxon>
        <taxon>Hexapoda</taxon>
        <taxon>Insecta</taxon>
        <taxon>Pterygota</taxon>
        <taxon>Neoptera</taxon>
        <taxon>Paraneoptera</taxon>
        <taxon>Hemiptera</taxon>
        <taxon>Auchenorrhyncha</taxon>
        <taxon>Cercopoidea</taxon>
        <taxon>Clastopteridae</taxon>
        <taxon>Clastoptera</taxon>
    </lineage>
</organism>
<evidence type="ECO:0000256" key="2">
    <source>
        <dbReference type="ARBA" id="ARBA00010569"/>
    </source>
</evidence>
<dbReference type="GO" id="GO:0004394">
    <property type="term" value="F:heparan sulfate 2-sulfotransferase activity"/>
    <property type="evidence" value="ECO:0007669"/>
    <property type="project" value="UniProtKB-ARBA"/>
</dbReference>
<evidence type="ECO:0008006" key="14">
    <source>
        <dbReference type="Google" id="ProtNLM"/>
    </source>
</evidence>
<evidence type="ECO:0000256" key="11">
    <source>
        <dbReference type="ARBA" id="ARBA00023180"/>
    </source>
</evidence>
<evidence type="ECO:0000256" key="5">
    <source>
        <dbReference type="ARBA" id="ARBA00022692"/>
    </source>
</evidence>
<dbReference type="AlphaFoldDB" id="A0A1B6C0H2"/>
<keyword evidence="11" id="KW-0325">Glycoprotein</keyword>
<evidence type="ECO:0000256" key="4">
    <source>
        <dbReference type="ARBA" id="ARBA00022679"/>
    </source>
</evidence>
<dbReference type="SUPFAM" id="SSF52540">
    <property type="entry name" value="P-loop containing nucleoside triphosphate hydrolases"/>
    <property type="match status" value="1"/>
</dbReference>
<dbReference type="Gene3D" id="3.40.50.300">
    <property type="entry name" value="P-loop containing nucleotide triphosphate hydrolases"/>
    <property type="match status" value="1"/>
</dbReference>
<feature type="transmembrane region" description="Helical" evidence="12">
    <location>
        <begin position="12"/>
        <end position="31"/>
    </location>
</feature>
<keyword evidence="7 12" id="KW-1133">Transmembrane helix</keyword>
<evidence type="ECO:0000256" key="12">
    <source>
        <dbReference type="SAM" id="Phobius"/>
    </source>
</evidence>
<proteinExistence type="inferred from homology"/>
<dbReference type="InterPro" id="IPR005331">
    <property type="entry name" value="Sulfotransferase"/>
</dbReference>
<keyword evidence="6" id="KW-0735">Signal-anchor</keyword>
<dbReference type="EMBL" id="GEDC01030300">
    <property type="protein sequence ID" value="JAS06998.1"/>
    <property type="molecule type" value="Transcribed_RNA"/>
</dbReference>
<dbReference type="FunFam" id="3.40.50.300:FF:001418">
    <property type="entry name" value="Heparan sulfate 2-o-sulfotransferase"/>
    <property type="match status" value="1"/>
</dbReference>
<keyword evidence="5 12" id="KW-0812">Transmembrane</keyword>
<accession>A0A1B6C0H2</accession>
<comment type="subcellular location">
    <subcellularLocation>
        <location evidence="1">Golgi apparatus membrane</location>
        <topology evidence="1">Single-pass type II membrane protein</topology>
    </subcellularLocation>
</comment>
<evidence type="ECO:0000256" key="6">
    <source>
        <dbReference type="ARBA" id="ARBA00022968"/>
    </source>
</evidence>
<sequence length="357" mass="41776">MIFRLFGLGFKNFWIFVFLFIFGSVVIFFEVKITRLEDSRNHLESTVGRLLRANNAMQSAAIANPLWDLRKSTERDMIIIYNRVPKTASTSFVNVAYDICKKNKFNVLHLNITGNLHVMSLSDQSRFVRNVTQWYAKKPALYHGHVAFVDFERFGISQQPIYINILRKPLDRLVSYYYFLRFGDNYRPHLVRRKHGDKMTFDECVKQKQPDCNPDNMWLQIPFLCGHAAACWKPGNIWALEQAKNNLVQHYLLVGVTEELPDFIAMLEFAVPSFFHGAIQHFKSSKKAHLRKTNEKIEPSEETVAEIQKSEIWQMENELYEFALKQFHFLKKKMGLDSSGVVSDKGQQFMYEKIIPK</sequence>
<evidence type="ECO:0000256" key="1">
    <source>
        <dbReference type="ARBA" id="ARBA00004323"/>
    </source>
</evidence>
<evidence type="ECO:0000256" key="8">
    <source>
        <dbReference type="ARBA" id="ARBA00023034"/>
    </source>
</evidence>
<evidence type="ECO:0000256" key="9">
    <source>
        <dbReference type="ARBA" id="ARBA00023136"/>
    </source>
</evidence>
<dbReference type="PANTHER" id="PTHR12129:SF17">
    <property type="entry name" value="HEPARAN SULFATE 2-O-SULFOTRANSFERASE 1"/>
    <property type="match status" value="1"/>
</dbReference>
<comment type="subunit">
    <text evidence="3">Homotrimer.</text>
</comment>
<keyword evidence="9 12" id="KW-0472">Membrane</keyword>
<protein>
    <recommendedName>
        <fullName evidence="14">Heparan sulfate 2-O-sulfotransferase 1</fullName>
    </recommendedName>
</protein>
<evidence type="ECO:0000256" key="10">
    <source>
        <dbReference type="ARBA" id="ARBA00023157"/>
    </source>
</evidence>
<keyword evidence="8" id="KW-0333">Golgi apparatus</keyword>
<dbReference type="PANTHER" id="PTHR12129">
    <property type="entry name" value="HEPARAN SULFATE 2-O-SULFOTRANSFERASE"/>
    <property type="match status" value="1"/>
</dbReference>
<dbReference type="InterPro" id="IPR027417">
    <property type="entry name" value="P-loop_NTPase"/>
</dbReference>